<keyword evidence="2" id="KW-1185">Reference proteome</keyword>
<dbReference type="AlphaFoldDB" id="A0AAU9J1B6"/>
<dbReference type="Proteomes" id="UP001162131">
    <property type="component" value="Unassembled WGS sequence"/>
</dbReference>
<gene>
    <name evidence="1" type="ORF">BSTOLATCC_MIC14320</name>
</gene>
<name>A0AAU9J1B6_9CILI</name>
<comment type="caution">
    <text evidence="1">The sequence shown here is derived from an EMBL/GenBank/DDBJ whole genome shotgun (WGS) entry which is preliminary data.</text>
</comment>
<evidence type="ECO:0000313" key="2">
    <source>
        <dbReference type="Proteomes" id="UP001162131"/>
    </source>
</evidence>
<dbReference type="EMBL" id="CAJZBQ010000014">
    <property type="protein sequence ID" value="CAG9315566.1"/>
    <property type="molecule type" value="Genomic_DNA"/>
</dbReference>
<sequence length="91" mass="10536">MSESFETPSNKSVIGWITINNAPALPNQPFKSRCKKINPLVFLKLHNNLRKSQGLTSDKIEIIEKTFKQKEIFLKIIENLVVCEFKGKRNY</sequence>
<reference evidence="1" key="1">
    <citation type="submission" date="2021-09" db="EMBL/GenBank/DDBJ databases">
        <authorList>
            <consortium name="AG Swart"/>
            <person name="Singh M."/>
            <person name="Singh A."/>
            <person name="Seah K."/>
            <person name="Emmerich C."/>
        </authorList>
    </citation>
    <scope>NUCLEOTIDE SEQUENCE</scope>
    <source>
        <strain evidence="1">ATCC30299</strain>
    </source>
</reference>
<accession>A0AAU9J1B6</accession>
<proteinExistence type="predicted"/>
<organism evidence="1 2">
    <name type="scientific">Blepharisma stoltei</name>
    <dbReference type="NCBI Taxonomy" id="1481888"/>
    <lineage>
        <taxon>Eukaryota</taxon>
        <taxon>Sar</taxon>
        <taxon>Alveolata</taxon>
        <taxon>Ciliophora</taxon>
        <taxon>Postciliodesmatophora</taxon>
        <taxon>Heterotrichea</taxon>
        <taxon>Heterotrichida</taxon>
        <taxon>Blepharismidae</taxon>
        <taxon>Blepharisma</taxon>
    </lineage>
</organism>
<protein>
    <submittedName>
        <fullName evidence="1">Uncharacterized protein</fullName>
    </submittedName>
</protein>
<evidence type="ECO:0000313" key="1">
    <source>
        <dbReference type="EMBL" id="CAG9315566.1"/>
    </source>
</evidence>